<reference evidence="7 8" key="1">
    <citation type="submission" date="2012-02" db="EMBL/GenBank/DDBJ databases">
        <title>Improved High-Quality Draft genome of Joostella marina DSM 19592.</title>
        <authorList>
            <consortium name="US DOE Joint Genome Institute (JGI-PGF)"/>
            <person name="Lucas S."/>
            <person name="Copeland A."/>
            <person name="Lapidus A."/>
            <person name="Bruce D."/>
            <person name="Goodwin L."/>
            <person name="Pitluck S."/>
            <person name="Peters L."/>
            <person name="Chertkov O."/>
            <person name="Ovchinnikova G."/>
            <person name="Kyrpides N."/>
            <person name="Mavromatis K."/>
            <person name="Detter J.C."/>
            <person name="Han C."/>
            <person name="Land M."/>
            <person name="Hauser L."/>
            <person name="Markowitz V."/>
            <person name="Cheng J.-F."/>
            <person name="Hugenholtz P."/>
            <person name="Woyke T."/>
            <person name="Wu D."/>
            <person name="Tindall B."/>
            <person name="Brambilla E."/>
            <person name="Klenk H.-P."/>
            <person name="Eisen J.A."/>
        </authorList>
    </citation>
    <scope>NUCLEOTIDE SEQUENCE [LARGE SCALE GENOMIC DNA]</scope>
    <source>
        <strain evidence="7 8">DSM 19592</strain>
    </source>
</reference>
<accession>I3CA53</accession>
<evidence type="ECO:0000256" key="1">
    <source>
        <dbReference type="ARBA" id="ARBA00004442"/>
    </source>
</evidence>
<dbReference type="AlphaFoldDB" id="I3CA53"/>
<organism evidence="7 8">
    <name type="scientific">Galbibacter orientalis DSM 19592</name>
    <dbReference type="NCBI Taxonomy" id="926559"/>
    <lineage>
        <taxon>Bacteria</taxon>
        <taxon>Pseudomonadati</taxon>
        <taxon>Bacteroidota</taxon>
        <taxon>Flavobacteriia</taxon>
        <taxon>Flavobacteriales</taxon>
        <taxon>Flavobacteriaceae</taxon>
        <taxon>Galbibacter</taxon>
    </lineage>
</organism>
<dbReference type="InterPro" id="IPR006664">
    <property type="entry name" value="OMP_bac"/>
</dbReference>
<keyword evidence="3" id="KW-0998">Cell outer membrane</keyword>
<dbReference type="SUPFAM" id="SSF82171">
    <property type="entry name" value="DPP6 N-terminal domain-like"/>
    <property type="match status" value="1"/>
</dbReference>
<dbReference type="Pfam" id="PF13620">
    <property type="entry name" value="CarboxypepD_reg"/>
    <property type="match status" value="1"/>
</dbReference>
<keyword evidence="5" id="KW-0732">Signal</keyword>
<dbReference type="SUPFAM" id="SSF103088">
    <property type="entry name" value="OmpA-like"/>
    <property type="match status" value="1"/>
</dbReference>
<dbReference type="RefSeq" id="WP_008614819.1">
    <property type="nucleotide sequence ID" value="NZ_JH651379.1"/>
</dbReference>
<dbReference type="PANTHER" id="PTHR30329">
    <property type="entry name" value="STATOR ELEMENT OF FLAGELLAR MOTOR COMPLEX"/>
    <property type="match status" value="1"/>
</dbReference>
<dbReference type="InterPro" id="IPR011659">
    <property type="entry name" value="WD40"/>
</dbReference>
<feature type="domain" description="OmpA-like" evidence="6">
    <location>
        <begin position="521"/>
        <end position="644"/>
    </location>
</feature>
<name>I3CA53_9FLAO</name>
<dbReference type="CDD" id="cd07185">
    <property type="entry name" value="OmpA_C-like"/>
    <property type="match status" value="1"/>
</dbReference>
<dbReference type="InterPro" id="IPR050330">
    <property type="entry name" value="Bact_OuterMem_StrucFunc"/>
</dbReference>
<dbReference type="STRING" id="926559.JoomaDRAFT_3558"/>
<dbReference type="EMBL" id="JH651379">
    <property type="protein sequence ID" value="EIJ40496.1"/>
    <property type="molecule type" value="Genomic_DNA"/>
</dbReference>
<dbReference type="OrthoDB" id="9809364at2"/>
<comment type="subcellular location">
    <subcellularLocation>
        <location evidence="1">Cell outer membrane</location>
    </subcellularLocation>
</comment>
<dbReference type="SUPFAM" id="SSF49464">
    <property type="entry name" value="Carboxypeptidase regulatory domain-like"/>
    <property type="match status" value="1"/>
</dbReference>
<dbReference type="Gene3D" id="2.60.40.1120">
    <property type="entry name" value="Carboxypeptidase-like, regulatory domain"/>
    <property type="match status" value="1"/>
</dbReference>
<evidence type="ECO:0000256" key="5">
    <source>
        <dbReference type="SAM" id="SignalP"/>
    </source>
</evidence>
<dbReference type="InterPro" id="IPR011990">
    <property type="entry name" value="TPR-like_helical_dom_sf"/>
</dbReference>
<dbReference type="Gene3D" id="1.25.40.10">
    <property type="entry name" value="Tetratricopeptide repeat domain"/>
    <property type="match status" value="1"/>
</dbReference>
<keyword evidence="2 4" id="KW-0472">Membrane</keyword>
<dbReference type="Pfam" id="PF07676">
    <property type="entry name" value="PD40"/>
    <property type="match status" value="2"/>
</dbReference>
<protein>
    <submittedName>
        <fullName evidence="7">Outer membrane protein/peptidoglycan-associated (Lipo)protein</fullName>
    </submittedName>
</protein>
<dbReference type="Pfam" id="PF00691">
    <property type="entry name" value="OmpA"/>
    <property type="match status" value="1"/>
</dbReference>
<feature type="chain" id="PRO_5003668653" evidence="5">
    <location>
        <begin position="22"/>
        <end position="644"/>
    </location>
</feature>
<gene>
    <name evidence="7" type="ORF">JoomaDRAFT_3558</name>
</gene>
<dbReference type="InterPro" id="IPR036737">
    <property type="entry name" value="OmpA-like_sf"/>
</dbReference>
<dbReference type="eggNOG" id="COG2885">
    <property type="taxonomic scope" value="Bacteria"/>
</dbReference>
<dbReference type="InterPro" id="IPR008969">
    <property type="entry name" value="CarboxyPept-like_regulatory"/>
</dbReference>
<sequence>MKYINNIFLVCLTLASVYSFAQTKDRTSDKNFDRYWYKKAAQQYESAVKKGDTSKETLMRLGDSYFFNSDMENAAKWYGELFSKYENDLEPIYAFRYIQSLEGTGNYVLAKGIMKIYTEKLNDTTFNVDQLKDNDKLIDALRNLQPSFYVTHLSSNSKFSDFGAAYYGNHVVFASTRDSSVFTTRKYRWNNQPYLNLFIADTTSGGTDLTNVKSFSKSINSKYHEASAVFTKGFDTIYFTRNNYLKDGLKRDAQGSNNLKIYRAVAHNNNWKNLEELPFCSDDYSVGHPSLSPDGKKLYFTSDMPGTLGGSDIYLVDIYADGTFSSPKNLGDKINTAGREMFPYVTKNKIYFASDGHLGYGGLDVFETTISDGTFSKPSNLGRPLNSKADDFAFIINETTQQGYVSSNRAGGAGDDDIYSFQRDKKCVQSIQGTVTNIVNGTPEANATVKLYMGDKVLDSVSSAEDGSYAFQTPISCETSYRVEASKEGYEGQENVFVSPNENEFVHEIPLQIKHNLIVQEDGMLKIKIGLIYFDFDKWDITSKATVELDKVVTIMKEYPAMIIKIESHTDSRGRDEYNMELSDKRAKATRDYIVSQGIESQRIESAIGYGESRLLNECSNGVKCTEEQHDINRRSEFIILKMK</sequence>
<dbReference type="PROSITE" id="PS51123">
    <property type="entry name" value="OMPA_2"/>
    <property type="match status" value="1"/>
</dbReference>
<dbReference type="Gene3D" id="2.120.10.30">
    <property type="entry name" value="TolB, C-terminal domain"/>
    <property type="match status" value="1"/>
</dbReference>
<dbReference type="InterPro" id="IPR011042">
    <property type="entry name" value="6-blade_b-propeller_TolB-like"/>
</dbReference>
<evidence type="ECO:0000256" key="4">
    <source>
        <dbReference type="PROSITE-ProRule" id="PRU00473"/>
    </source>
</evidence>
<dbReference type="Gene3D" id="3.30.1330.60">
    <property type="entry name" value="OmpA-like domain"/>
    <property type="match status" value="1"/>
</dbReference>
<dbReference type="PRINTS" id="PR01021">
    <property type="entry name" value="OMPADOMAIN"/>
</dbReference>
<evidence type="ECO:0000256" key="3">
    <source>
        <dbReference type="ARBA" id="ARBA00023237"/>
    </source>
</evidence>
<evidence type="ECO:0000256" key="2">
    <source>
        <dbReference type="ARBA" id="ARBA00023136"/>
    </source>
</evidence>
<keyword evidence="8" id="KW-1185">Reference proteome</keyword>
<feature type="signal peptide" evidence="5">
    <location>
        <begin position="1"/>
        <end position="21"/>
    </location>
</feature>
<dbReference type="HOGENOM" id="CLU_014978_0_0_10"/>
<dbReference type="Proteomes" id="UP000004690">
    <property type="component" value="Unassembled WGS sequence"/>
</dbReference>
<evidence type="ECO:0000259" key="6">
    <source>
        <dbReference type="PROSITE" id="PS51123"/>
    </source>
</evidence>
<dbReference type="InterPro" id="IPR006665">
    <property type="entry name" value="OmpA-like"/>
</dbReference>
<proteinExistence type="predicted"/>
<dbReference type="PANTHER" id="PTHR30329:SF21">
    <property type="entry name" value="LIPOPROTEIN YIAD-RELATED"/>
    <property type="match status" value="1"/>
</dbReference>
<evidence type="ECO:0000313" key="8">
    <source>
        <dbReference type="Proteomes" id="UP000004690"/>
    </source>
</evidence>
<evidence type="ECO:0000313" key="7">
    <source>
        <dbReference type="EMBL" id="EIJ40496.1"/>
    </source>
</evidence>
<dbReference type="GO" id="GO:0009279">
    <property type="term" value="C:cell outer membrane"/>
    <property type="evidence" value="ECO:0007669"/>
    <property type="project" value="UniProtKB-SubCell"/>
</dbReference>